<dbReference type="GO" id="GO:0008270">
    <property type="term" value="F:zinc ion binding"/>
    <property type="evidence" value="ECO:0007669"/>
    <property type="project" value="UniProtKB-KW"/>
</dbReference>
<dbReference type="InterPro" id="IPR053031">
    <property type="entry name" value="Cuticle_assoc_protein"/>
</dbReference>
<evidence type="ECO:0000256" key="4">
    <source>
        <dbReference type="PROSITE-ProRule" id="PRU00027"/>
    </source>
</evidence>
<dbReference type="Proteomes" id="UP000614601">
    <property type="component" value="Unassembled WGS sequence"/>
</dbReference>
<dbReference type="OrthoDB" id="5873825at2759"/>
<evidence type="ECO:0000259" key="6">
    <source>
        <dbReference type="PROSITE" id="PS50808"/>
    </source>
</evidence>
<evidence type="ECO:0000256" key="2">
    <source>
        <dbReference type="ARBA" id="ARBA00022771"/>
    </source>
</evidence>
<keyword evidence="2 4" id="KW-0863">Zinc-finger</keyword>
<evidence type="ECO:0000313" key="8">
    <source>
        <dbReference type="Proteomes" id="UP000614601"/>
    </source>
</evidence>
<evidence type="ECO:0000256" key="1">
    <source>
        <dbReference type="ARBA" id="ARBA00022723"/>
    </source>
</evidence>
<feature type="domain" description="BED-type" evidence="6">
    <location>
        <begin position="232"/>
        <end position="281"/>
    </location>
</feature>
<dbReference type="SUPFAM" id="SSF57667">
    <property type="entry name" value="beta-beta-alpha zinc fingers"/>
    <property type="match status" value="2"/>
</dbReference>
<feature type="compositionally biased region" description="Polar residues" evidence="5">
    <location>
        <begin position="75"/>
        <end position="84"/>
    </location>
</feature>
<feature type="compositionally biased region" description="Low complexity" evidence="5">
    <location>
        <begin position="21"/>
        <end position="53"/>
    </location>
</feature>
<name>A0A811KN08_9BILA</name>
<dbReference type="EMBL" id="CAJFCW020000003">
    <property type="protein sequence ID" value="CAG9108054.1"/>
    <property type="molecule type" value="Genomic_DNA"/>
</dbReference>
<dbReference type="Proteomes" id="UP000783686">
    <property type="component" value="Unassembled WGS sequence"/>
</dbReference>
<protein>
    <recommendedName>
        <fullName evidence="6">BED-type domain-containing protein</fullName>
    </recommendedName>
</protein>
<dbReference type="GO" id="GO:1990837">
    <property type="term" value="F:sequence-specific double-stranded DNA binding"/>
    <property type="evidence" value="ECO:0007669"/>
    <property type="project" value="TreeGrafter"/>
</dbReference>
<feature type="region of interest" description="Disordered" evidence="5">
    <location>
        <begin position="21"/>
        <end position="106"/>
    </location>
</feature>
<dbReference type="EMBL" id="CAJFDH010000003">
    <property type="protein sequence ID" value="CAD5217575.1"/>
    <property type="molecule type" value="Genomic_DNA"/>
</dbReference>
<organism evidence="7 8">
    <name type="scientific">Bursaphelenchus okinawaensis</name>
    <dbReference type="NCBI Taxonomy" id="465554"/>
    <lineage>
        <taxon>Eukaryota</taxon>
        <taxon>Metazoa</taxon>
        <taxon>Ecdysozoa</taxon>
        <taxon>Nematoda</taxon>
        <taxon>Chromadorea</taxon>
        <taxon>Rhabditida</taxon>
        <taxon>Tylenchina</taxon>
        <taxon>Tylenchomorpha</taxon>
        <taxon>Aphelenchoidea</taxon>
        <taxon>Aphelenchoididae</taxon>
        <taxon>Bursaphelenchus</taxon>
    </lineage>
</organism>
<keyword evidence="1" id="KW-0479">Metal-binding</keyword>
<dbReference type="GO" id="GO:0006357">
    <property type="term" value="P:regulation of transcription by RNA polymerase II"/>
    <property type="evidence" value="ECO:0007669"/>
    <property type="project" value="TreeGrafter"/>
</dbReference>
<comment type="caution">
    <text evidence="7">The sequence shown here is derived from an EMBL/GenBank/DDBJ whole genome shotgun (WGS) entry which is preliminary data.</text>
</comment>
<dbReference type="PANTHER" id="PTHR34396">
    <property type="entry name" value="OS03G0264950 PROTEIN-RELATED"/>
    <property type="match status" value="1"/>
</dbReference>
<sequence length="459" mass="51274">MSAEQQDIGLNLQSLLASASSSSPLCLPLDSPSNSEAPTRSSPTSTSPNSTGSVDQVANLLMEKARKQSEVNHVLTESQQSQENLEIGADAGNGTEPKSKKRKRTKRNPVWNFFDVIEAEGGGSIAQCQQCSYNTKSAFSTNLKIHLRCHHKESHVQVLEMEAKLAENQIQGSPRTPKALDFQQFLNQAGAQNENEEENQLSNFSTLLAMLATQTNSDATTATPDDNRRKRNRKHPVWKYFGDIGDKVVGCNLCDFHTNSAFSTNLKMHLKSHHKEEFIDIMEQEVELLKKDGEIQNQNPEDGSKRRRRTVAELEEDIERAKISIQKDKEKQLARNPILCAALTSPAKVPKLKRPKMDNDYMMPLLNNIQPLDLTSDVHDIPQLTPEQDLKDHNNMEFNFQSQDVNLQSAVVNTILKNAALQGFLQAMGGTDDILRLPAFRSFVNCLDPTFALPQSLNQ</sequence>
<dbReference type="InterPro" id="IPR003656">
    <property type="entry name" value="Znf_BED"/>
</dbReference>
<dbReference type="AlphaFoldDB" id="A0A811KN08"/>
<dbReference type="PROSITE" id="PS50808">
    <property type="entry name" value="ZF_BED"/>
    <property type="match status" value="2"/>
</dbReference>
<dbReference type="PANTHER" id="PTHR34396:SF25">
    <property type="entry name" value="BOUNDARY ELEMENT ASSOCIATED FACTOR"/>
    <property type="match status" value="1"/>
</dbReference>
<feature type="domain" description="BED-type" evidence="6">
    <location>
        <begin position="105"/>
        <end position="158"/>
    </location>
</feature>
<evidence type="ECO:0000313" key="7">
    <source>
        <dbReference type="EMBL" id="CAD5217575.1"/>
    </source>
</evidence>
<dbReference type="GO" id="GO:0005634">
    <property type="term" value="C:nucleus"/>
    <property type="evidence" value="ECO:0007669"/>
    <property type="project" value="TreeGrafter"/>
</dbReference>
<dbReference type="Pfam" id="PF02892">
    <property type="entry name" value="zf-BED"/>
    <property type="match status" value="1"/>
</dbReference>
<proteinExistence type="predicted"/>
<evidence type="ECO:0000256" key="3">
    <source>
        <dbReference type="ARBA" id="ARBA00022833"/>
    </source>
</evidence>
<evidence type="ECO:0000256" key="5">
    <source>
        <dbReference type="SAM" id="MobiDB-lite"/>
    </source>
</evidence>
<keyword evidence="8" id="KW-1185">Reference proteome</keyword>
<reference evidence="7" key="1">
    <citation type="submission" date="2020-09" db="EMBL/GenBank/DDBJ databases">
        <authorList>
            <person name="Kikuchi T."/>
        </authorList>
    </citation>
    <scope>NUCLEOTIDE SEQUENCE</scope>
    <source>
        <strain evidence="7">SH1</strain>
    </source>
</reference>
<gene>
    <name evidence="7" type="ORF">BOKJ2_LOCUS7156</name>
</gene>
<dbReference type="InterPro" id="IPR036236">
    <property type="entry name" value="Znf_C2H2_sf"/>
</dbReference>
<dbReference type="SMART" id="SM00614">
    <property type="entry name" value="ZnF_BED"/>
    <property type="match status" value="2"/>
</dbReference>
<accession>A0A811KN08</accession>
<keyword evidence="3" id="KW-0862">Zinc</keyword>